<keyword evidence="5" id="KW-0698">rRNA processing</keyword>
<comment type="caution">
    <text evidence="11">The sequence shown here is derived from an EMBL/GenBank/DDBJ whole genome shotgun (WGS) entry which is preliminary data.</text>
</comment>
<reference evidence="11 12" key="1">
    <citation type="submission" date="2018-06" db="EMBL/GenBank/DDBJ databases">
        <title>Whole genome sequencing of Candida tropicalis (genome annotated by CSBL at Korea University).</title>
        <authorList>
            <person name="Ahn J."/>
        </authorList>
    </citation>
    <scope>NUCLEOTIDE SEQUENCE [LARGE SCALE GENOMIC DNA]</scope>
    <source>
        <strain evidence="11 12">ATCC 20962</strain>
    </source>
</reference>
<evidence type="ECO:0000256" key="1">
    <source>
        <dbReference type="ARBA" id="ARBA00004123"/>
    </source>
</evidence>
<dbReference type="PANTHER" id="PTHR11953:SF2">
    <property type="entry name" value="EXOSOME COMPLEX COMPONENT MTR3"/>
    <property type="match status" value="1"/>
</dbReference>
<evidence type="ECO:0000256" key="6">
    <source>
        <dbReference type="ARBA" id="ARBA00022835"/>
    </source>
</evidence>
<dbReference type="OrthoDB" id="2504340at2759"/>
<dbReference type="Gene3D" id="3.30.230.70">
    <property type="entry name" value="GHMP Kinase, N-terminal domain"/>
    <property type="match status" value="1"/>
</dbReference>
<name>A0A367Y9B0_9ASCO</name>
<dbReference type="GO" id="GO:0000176">
    <property type="term" value="C:nuclear exosome (RNase complex)"/>
    <property type="evidence" value="ECO:0007669"/>
    <property type="project" value="UniProtKB-ARBA"/>
</dbReference>
<dbReference type="GO" id="GO:0003723">
    <property type="term" value="F:RNA binding"/>
    <property type="evidence" value="ECO:0007669"/>
    <property type="project" value="UniProtKB-KW"/>
</dbReference>
<evidence type="ECO:0000256" key="3">
    <source>
        <dbReference type="ARBA" id="ARBA00006678"/>
    </source>
</evidence>
<proteinExistence type="inferred from homology"/>
<evidence type="ECO:0000259" key="10">
    <source>
        <dbReference type="Pfam" id="PF01138"/>
    </source>
</evidence>
<dbReference type="InterPro" id="IPR001247">
    <property type="entry name" value="ExoRNase_PH_dom1"/>
</dbReference>
<dbReference type="GO" id="GO:0071038">
    <property type="term" value="P:TRAMP-dependent tRNA surveillance pathway"/>
    <property type="evidence" value="ECO:0007669"/>
    <property type="project" value="UniProtKB-ARBA"/>
</dbReference>
<dbReference type="InterPro" id="IPR027408">
    <property type="entry name" value="PNPase/RNase_PH_dom_sf"/>
</dbReference>
<comment type="similarity">
    <text evidence="3">Belongs to the RNase PH family.</text>
</comment>
<evidence type="ECO:0000256" key="4">
    <source>
        <dbReference type="ARBA" id="ARBA00022490"/>
    </source>
</evidence>
<evidence type="ECO:0000256" key="8">
    <source>
        <dbReference type="ARBA" id="ARBA00023242"/>
    </source>
</evidence>
<dbReference type="STRING" id="5486.A0A367Y9B0"/>
<dbReference type="GO" id="GO:0000177">
    <property type="term" value="C:cytoplasmic exosome (RNase complex)"/>
    <property type="evidence" value="ECO:0007669"/>
    <property type="project" value="TreeGrafter"/>
</dbReference>
<evidence type="ECO:0000313" key="11">
    <source>
        <dbReference type="EMBL" id="RCK62397.1"/>
    </source>
</evidence>
<dbReference type="InterPro" id="IPR020568">
    <property type="entry name" value="Ribosomal_Su5_D2-typ_SF"/>
</dbReference>
<organism evidence="11 12">
    <name type="scientific">Candida viswanathii</name>
    <dbReference type="NCBI Taxonomy" id="5486"/>
    <lineage>
        <taxon>Eukaryota</taxon>
        <taxon>Fungi</taxon>
        <taxon>Dikarya</taxon>
        <taxon>Ascomycota</taxon>
        <taxon>Saccharomycotina</taxon>
        <taxon>Pichiomycetes</taxon>
        <taxon>Debaryomycetaceae</taxon>
        <taxon>Candida/Lodderomyces clade</taxon>
        <taxon>Candida</taxon>
    </lineage>
</organism>
<protein>
    <submittedName>
        <fullName evidence="11">Exosome complex component MTR3</fullName>
    </submittedName>
</protein>
<dbReference type="Proteomes" id="UP000253472">
    <property type="component" value="Unassembled WGS sequence"/>
</dbReference>
<keyword evidence="8" id="KW-0539">Nucleus</keyword>
<feature type="region of interest" description="Disordered" evidence="9">
    <location>
        <begin position="1"/>
        <end position="49"/>
    </location>
</feature>
<feature type="compositionally biased region" description="Pro residues" evidence="9">
    <location>
        <begin position="29"/>
        <end position="39"/>
    </location>
</feature>
<feature type="compositionally biased region" description="Low complexity" evidence="9">
    <location>
        <begin position="16"/>
        <end position="28"/>
    </location>
</feature>
<evidence type="ECO:0000256" key="5">
    <source>
        <dbReference type="ARBA" id="ARBA00022552"/>
    </source>
</evidence>
<sequence>MSDRRRILGPLGMIHPNIPATPQQQQQQQPPPLPPPPFPTQRHPTHGIISNANGSAYLEIANTILEVSIFGPRPIRGSFIDRATLSIECKFLPHIIPQPQGAVFNDGTTKNTRTGMTGVEHRLSSYLETCFLPCLVLEKYPKSSIDIQVSIISVDRELTEGEWE</sequence>
<dbReference type="EMBL" id="QLNQ01000025">
    <property type="protein sequence ID" value="RCK62397.1"/>
    <property type="molecule type" value="Genomic_DNA"/>
</dbReference>
<evidence type="ECO:0000256" key="7">
    <source>
        <dbReference type="ARBA" id="ARBA00022884"/>
    </source>
</evidence>
<dbReference type="GO" id="GO:0005730">
    <property type="term" value="C:nucleolus"/>
    <property type="evidence" value="ECO:0007669"/>
    <property type="project" value="TreeGrafter"/>
</dbReference>
<keyword evidence="6" id="KW-0271">Exosome</keyword>
<dbReference type="GO" id="GO:0071051">
    <property type="term" value="P:poly(A)-dependent snoRNA 3'-end processing"/>
    <property type="evidence" value="ECO:0007669"/>
    <property type="project" value="TreeGrafter"/>
</dbReference>
<evidence type="ECO:0000313" key="12">
    <source>
        <dbReference type="Proteomes" id="UP000253472"/>
    </source>
</evidence>
<accession>A0A367Y9B0</accession>
<keyword evidence="4" id="KW-0963">Cytoplasm</keyword>
<dbReference type="GO" id="GO:0016075">
    <property type="term" value="P:rRNA catabolic process"/>
    <property type="evidence" value="ECO:0007669"/>
    <property type="project" value="TreeGrafter"/>
</dbReference>
<keyword evidence="12" id="KW-1185">Reference proteome</keyword>
<feature type="domain" description="Exoribonuclease phosphorolytic" evidence="10">
    <location>
        <begin position="46"/>
        <end position="156"/>
    </location>
</feature>
<gene>
    <name evidence="11" type="primary">MTR3</name>
    <name evidence="11" type="ORF">Cantr_08944</name>
</gene>
<dbReference type="AlphaFoldDB" id="A0A367Y9B0"/>
<dbReference type="GO" id="GO:0071028">
    <property type="term" value="P:nuclear mRNA surveillance"/>
    <property type="evidence" value="ECO:0007669"/>
    <property type="project" value="TreeGrafter"/>
</dbReference>
<dbReference type="SUPFAM" id="SSF54211">
    <property type="entry name" value="Ribosomal protein S5 domain 2-like"/>
    <property type="match status" value="1"/>
</dbReference>
<dbReference type="GO" id="GO:0000467">
    <property type="term" value="P:exonucleolytic trimming to generate mature 3'-end of 5.8S rRNA from tricistronic rRNA transcript (SSU-rRNA, 5.8S rRNA, LSU-rRNA)"/>
    <property type="evidence" value="ECO:0007669"/>
    <property type="project" value="UniProtKB-ARBA"/>
</dbReference>
<evidence type="ECO:0000256" key="9">
    <source>
        <dbReference type="SAM" id="MobiDB-lite"/>
    </source>
</evidence>
<comment type="subcellular location">
    <subcellularLocation>
        <location evidence="2">Cytoplasm</location>
    </subcellularLocation>
    <subcellularLocation>
        <location evidence="1">Nucleus</location>
    </subcellularLocation>
</comment>
<dbReference type="PANTHER" id="PTHR11953">
    <property type="entry name" value="EXOSOME COMPLEX COMPONENT"/>
    <property type="match status" value="1"/>
</dbReference>
<dbReference type="GO" id="GO:0034475">
    <property type="term" value="P:U4 snRNA 3'-end processing"/>
    <property type="evidence" value="ECO:0007669"/>
    <property type="project" value="TreeGrafter"/>
</dbReference>
<evidence type="ECO:0000256" key="2">
    <source>
        <dbReference type="ARBA" id="ARBA00004496"/>
    </source>
</evidence>
<dbReference type="Pfam" id="PF01138">
    <property type="entry name" value="RNase_PH"/>
    <property type="match status" value="1"/>
</dbReference>
<keyword evidence="7" id="KW-0694">RNA-binding</keyword>
<dbReference type="InterPro" id="IPR050080">
    <property type="entry name" value="RNase_PH"/>
</dbReference>